<protein>
    <submittedName>
        <fullName evidence="1">Uncharacterized protein</fullName>
    </submittedName>
</protein>
<evidence type="ECO:0000313" key="2">
    <source>
        <dbReference type="Proteomes" id="UP001162164"/>
    </source>
</evidence>
<accession>A0ABQ9J0X4</accession>
<dbReference type="EMBL" id="JAPWTJ010001590">
    <property type="protein sequence ID" value="KAJ8970678.1"/>
    <property type="molecule type" value="Genomic_DNA"/>
</dbReference>
<evidence type="ECO:0000313" key="1">
    <source>
        <dbReference type="EMBL" id="KAJ8970678.1"/>
    </source>
</evidence>
<sequence length="87" mass="10008">MSSLDDLYSSTLLWIEQHCTLVDLRPGNYNKDPTIRQFALAYEFSLLVVLNSLRYVCTKTDILSEPEKLPDEVRQMVLSNKNGNQKS</sequence>
<name>A0ABQ9J0X4_9CUCU</name>
<proteinExistence type="predicted"/>
<keyword evidence="2" id="KW-1185">Reference proteome</keyword>
<reference evidence="1" key="1">
    <citation type="journal article" date="2023" name="Insect Mol. Biol.">
        <title>Genome sequencing provides insights into the evolution of gene families encoding plant cell wall-degrading enzymes in longhorned beetles.</title>
        <authorList>
            <person name="Shin N.R."/>
            <person name="Okamura Y."/>
            <person name="Kirsch R."/>
            <person name="Pauchet Y."/>
        </authorList>
    </citation>
    <scope>NUCLEOTIDE SEQUENCE</scope>
    <source>
        <strain evidence="1">MMC_N1</strain>
    </source>
</reference>
<comment type="caution">
    <text evidence="1">The sequence shown here is derived from an EMBL/GenBank/DDBJ whole genome shotgun (WGS) entry which is preliminary data.</text>
</comment>
<organism evidence="1 2">
    <name type="scientific">Molorchus minor</name>
    <dbReference type="NCBI Taxonomy" id="1323400"/>
    <lineage>
        <taxon>Eukaryota</taxon>
        <taxon>Metazoa</taxon>
        <taxon>Ecdysozoa</taxon>
        <taxon>Arthropoda</taxon>
        <taxon>Hexapoda</taxon>
        <taxon>Insecta</taxon>
        <taxon>Pterygota</taxon>
        <taxon>Neoptera</taxon>
        <taxon>Endopterygota</taxon>
        <taxon>Coleoptera</taxon>
        <taxon>Polyphaga</taxon>
        <taxon>Cucujiformia</taxon>
        <taxon>Chrysomeloidea</taxon>
        <taxon>Cerambycidae</taxon>
        <taxon>Lamiinae</taxon>
        <taxon>Monochamini</taxon>
        <taxon>Molorchus</taxon>
    </lineage>
</organism>
<dbReference type="Proteomes" id="UP001162164">
    <property type="component" value="Unassembled WGS sequence"/>
</dbReference>
<gene>
    <name evidence="1" type="ORF">NQ317_012360</name>
</gene>